<organism evidence="1 2">
    <name type="scientific">Methanobacterium congolense</name>
    <dbReference type="NCBI Taxonomy" id="118062"/>
    <lineage>
        <taxon>Archaea</taxon>
        <taxon>Methanobacteriati</taxon>
        <taxon>Methanobacteriota</taxon>
        <taxon>Methanomada group</taxon>
        <taxon>Methanobacteria</taxon>
        <taxon>Methanobacteriales</taxon>
        <taxon>Methanobacteriaceae</taxon>
        <taxon>Methanobacterium</taxon>
    </lineage>
</organism>
<reference evidence="1 2" key="1">
    <citation type="submission" date="2016-08" db="EMBL/GenBank/DDBJ databases">
        <authorList>
            <person name="Seilhamer J.J."/>
        </authorList>
    </citation>
    <scope>NUCLEOTIDE SEQUENCE [LARGE SCALE GENOMIC DNA]</scope>
    <source>
        <strain evidence="1">Buetzberg</strain>
    </source>
</reference>
<dbReference type="GeneID" id="30410977"/>
<gene>
    <name evidence="1" type="ORF">MCBB_0112</name>
</gene>
<accession>A0A1D3KZL6</accession>
<evidence type="ECO:0000313" key="1">
    <source>
        <dbReference type="EMBL" id="SCG84700.1"/>
    </source>
</evidence>
<dbReference type="KEGG" id="mcub:MCBB_0112"/>
<evidence type="ECO:0000313" key="2">
    <source>
        <dbReference type="Proteomes" id="UP000094707"/>
    </source>
</evidence>
<dbReference type="OrthoDB" id="68959at2157"/>
<proteinExistence type="predicted"/>
<name>A0A1D3KZL6_9EURY</name>
<dbReference type="RefSeq" id="WP_071907939.1">
    <property type="nucleotide sequence ID" value="NZ_LT607756.1"/>
</dbReference>
<keyword evidence="2" id="KW-1185">Reference proteome</keyword>
<dbReference type="AlphaFoldDB" id="A0A1D3KZL6"/>
<dbReference type="EMBL" id="LT607756">
    <property type="protein sequence ID" value="SCG84700.1"/>
    <property type="molecule type" value="Genomic_DNA"/>
</dbReference>
<dbReference type="Proteomes" id="UP000094707">
    <property type="component" value="Chromosome I"/>
</dbReference>
<dbReference type="STRING" id="118062.MCBB_0112"/>
<protein>
    <submittedName>
        <fullName evidence="1">Uncharacterized protein</fullName>
    </submittedName>
</protein>
<sequence length="394" mass="42327">MDEKKVKINDCGCSIDEILSGKSCGEIQDNKKDDRLCSAHETDFEVFVDPDVEKVSHDFYLRKLTDGLPVIPPTRERVNRFLKYTDMEPDEVVAVLPPLPGRATIEKIAVNAVMAGCIPQFMGVVQHAVSAVSRERFNLAGVNATTHPVSICTILNGPVSIELSVNSGAGCLGPGNIANATIGRALRLCLMNIAGAVPGVGDHATMGSPAKYSYCFREAESDSPWDPLHVEYGFKDDMSTVTVMAVEAPQNVNDHRSKSAEDLLDTIAHTAATAGCNNSHVPGELLVVMSPEHARTVSKDGWNKDDVKNYIHENTAVPVDLADRGGRKLDPQWVVGDDVRLTPSPTQVVVVVAGGAGRHTMIAHSFGTSSHSVTLPLTFKNGTPIVSVEDLRKG</sequence>
<dbReference type="PATRIC" id="fig|129848.4.peg.118"/>